<dbReference type="SUPFAM" id="SSF51905">
    <property type="entry name" value="FAD/NAD(P)-binding domain"/>
    <property type="match status" value="1"/>
</dbReference>
<proteinExistence type="inferred from homology"/>
<sequence length="523" mass="57394">MPEEKVDVLIIGSGHSGGMAAKILTEKGINCLMLNAGPVADTHKDTEVKPAYALPYRGFKQPGQLPHVFQSNEFNANTWVDEREVPYTYEPGQSYNWVRVRLFGGRSLFWSRQSFRLSDYEFKGKSHDGYGDDWPISLADVAPYYSRVEGIFRVSGRPYGIPQYPDGNFVPDNSPWTGCMQRFVDAGKAKGVTVCKARSSMGVDGLASSVNLLLPDAFATGKLRAIPNVVVRSLTADPNTGLINRAHFVDRISRREMSVQARVVVLACGTLETTRLLLNSGIANSSGVVGHYLMDQIYGAGITCSVPEARDGKSTPQLMGGGALIPRFRNINSKASNFLRGYAVNVFSSGGGVDPRNFAEYGDALNKKLEGYHGSGFYCGIMGEVLGRRENHVSIDKTVSDAWDIPVLHIDTKYTDNEFNMARDMVDTCTAVAEAAGFEILAKNYDPNPPGYSIHELGTCRMGDDPKTSVLNKWNQSHDHKNLWIVDASSFVSSGWQNPTMTILALSMRASEKLADEMRQGNV</sequence>
<dbReference type="Pfam" id="PF01494">
    <property type="entry name" value="FAD_binding_3"/>
    <property type="match status" value="1"/>
</dbReference>
<dbReference type="RefSeq" id="WP_263341737.1">
    <property type="nucleotide sequence ID" value="NZ_JAGSYH010000008.1"/>
</dbReference>
<dbReference type="Proteomes" id="UP001596091">
    <property type="component" value="Unassembled WGS sequence"/>
</dbReference>
<feature type="domain" description="FAD-binding" evidence="7">
    <location>
        <begin position="5"/>
        <end position="36"/>
    </location>
</feature>
<dbReference type="PANTHER" id="PTHR42784">
    <property type="entry name" value="PYRANOSE 2-OXIDASE"/>
    <property type="match status" value="1"/>
</dbReference>
<dbReference type="InterPro" id="IPR007867">
    <property type="entry name" value="GMC_OxRtase_C"/>
</dbReference>
<evidence type="ECO:0000313" key="9">
    <source>
        <dbReference type="EMBL" id="MFC5865547.1"/>
    </source>
</evidence>
<organism evidence="9 10">
    <name type="scientific">Acidicapsa dinghuensis</name>
    <dbReference type="NCBI Taxonomy" id="2218256"/>
    <lineage>
        <taxon>Bacteria</taxon>
        <taxon>Pseudomonadati</taxon>
        <taxon>Acidobacteriota</taxon>
        <taxon>Terriglobia</taxon>
        <taxon>Terriglobales</taxon>
        <taxon>Acidobacteriaceae</taxon>
        <taxon>Acidicapsa</taxon>
    </lineage>
</organism>
<dbReference type="InterPro" id="IPR002938">
    <property type="entry name" value="FAD-bd"/>
</dbReference>
<evidence type="ECO:0000256" key="3">
    <source>
        <dbReference type="ARBA" id="ARBA00022630"/>
    </source>
</evidence>
<evidence type="ECO:0000259" key="7">
    <source>
        <dbReference type="Pfam" id="PF01494"/>
    </source>
</evidence>
<comment type="cofactor">
    <cofactor evidence="1">
        <name>FAD</name>
        <dbReference type="ChEBI" id="CHEBI:57692"/>
    </cofactor>
</comment>
<keyword evidence="3" id="KW-0285">Flavoprotein</keyword>
<dbReference type="EMBL" id="JBHSPH010000020">
    <property type="protein sequence ID" value="MFC5865547.1"/>
    <property type="molecule type" value="Genomic_DNA"/>
</dbReference>
<evidence type="ECO:0000313" key="10">
    <source>
        <dbReference type="Proteomes" id="UP001596091"/>
    </source>
</evidence>
<evidence type="ECO:0000259" key="8">
    <source>
        <dbReference type="Pfam" id="PF05199"/>
    </source>
</evidence>
<dbReference type="InterPro" id="IPR000172">
    <property type="entry name" value="GMC_OxRdtase_N"/>
</dbReference>
<reference evidence="10" key="1">
    <citation type="journal article" date="2019" name="Int. J. Syst. Evol. Microbiol.">
        <title>The Global Catalogue of Microorganisms (GCM) 10K type strain sequencing project: providing services to taxonomists for standard genome sequencing and annotation.</title>
        <authorList>
            <consortium name="The Broad Institute Genomics Platform"/>
            <consortium name="The Broad Institute Genome Sequencing Center for Infectious Disease"/>
            <person name="Wu L."/>
            <person name="Ma J."/>
        </authorList>
    </citation>
    <scope>NUCLEOTIDE SEQUENCE [LARGE SCALE GENOMIC DNA]</scope>
    <source>
        <strain evidence="10">JCM 4087</strain>
    </source>
</reference>
<evidence type="ECO:0000256" key="2">
    <source>
        <dbReference type="ARBA" id="ARBA00010790"/>
    </source>
</evidence>
<dbReference type="Pfam" id="PF05199">
    <property type="entry name" value="GMC_oxred_C"/>
    <property type="match status" value="1"/>
</dbReference>
<dbReference type="Pfam" id="PF00732">
    <property type="entry name" value="GMC_oxred_N"/>
    <property type="match status" value="1"/>
</dbReference>
<evidence type="ECO:0000256" key="1">
    <source>
        <dbReference type="ARBA" id="ARBA00001974"/>
    </source>
</evidence>
<keyword evidence="4" id="KW-0274">FAD</keyword>
<evidence type="ECO:0000256" key="4">
    <source>
        <dbReference type="ARBA" id="ARBA00022827"/>
    </source>
</evidence>
<protein>
    <submittedName>
        <fullName evidence="9">GMC oxidoreductase</fullName>
    </submittedName>
</protein>
<comment type="caution">
    <text evidence="9">The sequence shown here is derived from an EMBL/GenBank/DDBJ whole genome shotgun (WGS) entry which is preliminary data.</text>
</comment>
<comment type="similarity">
    <text evidence="2">Belongs to the GMC oxidoreductase family.</text>
</comment>
<keyword evidence="10" id="KW-1185">Reference proteome</keyword>
<dbReference type="InterPro" id="IPR036188">
    <property type="entry name" value="FAD/NAD-bd_sf"/>
</dbReference>
<dbReference type="PANTHER" id="PTHR42784:SF1">
    <property type="entry name" value="PYRANOSE 2-OXIDASE"/>
    <property type="match status" value="1"/>
</dbReference>
<name>A0ABW1EP16_9BACT</name>
<dbReference type="SUPFAM" id="SSF54373">
    <property type="entry name" value="FAD-linked reductases, C-terminal domain"/>
    <property type="match status" value="1"/>
</dbReference>
<evidence type="ECO:0000256" key="5">
    <source>
        <dbReference type="ARBA" id="ARBA00023002"/>
    </source>
</evidence>
<accession>A0ABW1EP16</accession>
<dbReference type="Gene3D" id="3.50.50.60">
    <property type="entry name" value="FAD/NAD(P)-binding domain"/>
    <property type="match status" value="2"/>
</dbReference>
<dbReference type="InterPro" id="IPR051473">
    <property type="entry name" value="P2Ox-like"/>
</dbReference>
<evidence type="ECO:0000259" key="6">
    <source>
        <dbReference type="Pfam" id="PF00732"/>
    </source>
</evidence>
<dbReference type="PRINTS" id="PR00420">
    <property type="entry name" value="RNGMNOXGNASE"/>
</dbReference>
<feature type="domain" description="Glucose-methanol-choline oxidoreductase N-terminal" evidence="6">
    <location>
        <begin position="207"/>
        <end position="296"/>
    </location>
</feature>
<feature type="domain" description="Glucose-methanol-choline oxidoreductase C-terminal" evidence="8">
    <location>
        <begin position="389"/>
        <end position="506"/>
    </location>
</feature>
<keyword evidence="5" id="KW-0560">Oxidoreductase</keyword>
<gene>
    <name evidence="9" type="ORF">ACFPT7_24795</name>
</gene>